<dbReference type="GO" id="GO:0005634">
    <property type="term" value="C:nucleus"/>
    <property type="evidence" value="ECO:0007669"/>
    <property type="project" value="UniProtKB-SubCell"/>
</dbReference>
<dbReference type="Gene3D" id="2.30.29.30">
    <property type="entry name" value="Pleckstrin-homology domain (PH domain)/Phosphotyrosine-binding domain (PTB)"/>
    <property type="match status" value="1"/>
</dbReference>
<comment type="caution">
    <text evidence="5">The sequence shown here is derived from an EMBL/GenBank/DDBJ whole genome shotgun (WGS) entry which is preliminary data.</text>
</comment>
<reference evidence="5 6" key="1">
    <citation type="submission" date="2020-01" db="EMBL/GenBank/DDBJ databases">
        <authorList>
            <person name="Palmer J.M."/>
        </authorList>
    </citation>
    <scope>NUCLEOTIDE SEQUENCE [LARGE SCALE GENOMIC DNA]</scope>
    <source>
        <strain evidence="5 6">TWF970</strain>
    </source>
</reference>
<dbReference type="InterPro" id="IPR011993">
    <property type="entry name" value="PH-like_dom_sf"/>
</dbReference>
<dbReference type="Proteomes" id="UP000474640">
    <property type="component" value="Unassembled WGS sequence"/>
</dbReference>
<dbReference type="OMA" id="CMFENIP"/>
<dbReference type="SUPFAM" id="SSF50729">
    <property type="entry name" value="PH domain-like"/>
    <property type="match status" value="1"/>
</dbReference>
<feature type="compositionally biased region" description="Acidic residues" evidence="3">
    <location>
        <begin position="474"/>
        <end position="489"/>
    </location>
</feature>
<feature type="domain" description="RanBD1" evidence="4">
    <location>
        <begin position="503"/>
        <end position="695"/>
    </location>
</feature>
<feature type="region of interest" description="Disordered" evidence="3">
    <location>
        <begin position="618"/>
        <end position="669"/>
    </location>
</feature>
<dbReference type="InterPro" id="IPR045255">
    <property type="entry name" value="RanBP1-like"/>
</dbReference>
<dbReference type="EMBL" id="JAABOJ010000008">
    <property type="protein sequence ID" value="KAF3284620.1"/>
    <property type="molecule type" value="Genomic_DNA"/>
</dbReference>
<dbReference type="EMBL" id="JAABOJ010000008">
    <property type="protein sequence ID" value="KAF3284619.1"/>
    <property type="molecule type" value="Genomic_DNA"/>
</dbReference>
<evidence type="ECO:0000256" key="1">
    <source>
        <dbReference type="ARBA" id="ARBA00004123"/>
    </source>
</evidence>
<feature type="compositionally biased region" description="Polar residues" evidence="3">
    <location>
        <begin position="389"/>
        <end position="399"/>
    </location>
</feature>
<feature type="compositionally biased region" description="Basic and acidic residues" evidence="3">
    <location>
        <begin position="78"/>
        <end position="100"/>
    </location>
</feature>
<evidence type="ECO:0000259" key="4">
    <source>
        <dbReference type="PROSITE" id="PS50196"/>
    </source>
</evidence>
<protein>
    <recommendedName>
        <fullName evidence="4">RanBD1 domain-containing protein</fullName>
    </recommendedName>
</protein>
<feature type="region of interest" description="Disordered" evidence="3">
    <location>
        <begin position="310"/>
        <end position="351"/>
    </location>
</feature>
<feature type="region of interest" description="Disordered" evidence="3">
    <location>
        <begin position="447"/>
        <end position="506"/>
    </location>
</feature>
<comment type="subcellular location">
    <subcellularLocation>
        <location evidence="1">Nucleus</location>
    </subcellularLocation>
</comment>
<evidence type="ECO:0000313" key="5">
    <source>
        <dbReference type="EMBL" id="KAF3284620.1"/>
    </source>
</evidence>
<dbReference type="PROSITE" id="PS50196">
    <property type="entry name" value="RANBD1"/>
    <property type="match status" value="1"/>
</dbReference>
<feature type="compositionally biased region" description="Polar residues" evidence="3">
    <location>
        <begin position="334"/>
        <end position="346"/>
    </location>
</feature>
<keyword evidence="2" id="KW-0539">Nucleus</keyword>
<dbReference type="AlphaFoldDB" id="A0A7C8RII0"/>
<dbReference type="OrthoDB" id="411251at2759"/>
<feature type="region of interest" description="Disordered" evidence="3">
    <location>
        <begin position="37"/>
        <end position="259"/>
    </location>
</feature>
<feature type="compositionally biased region" description="Basic and acidic residues" evidence="3">
    <location>
        <begin position="652"/>
        <end position="664"/>
    </location>
</feature>
<feature type="compositionally biased region" description="Basic and acidic residues" evidence="3">
    <location>
        <begin position="128"/>
        <end position="150"/>
    </location>
</feature>
<evidence type="ECO:0000313" key="6">
    <source>
        <dbReference type="Proteomes" id="UP000474640"/>
    </source>
</evidence>
<feature type="compositionally biased region" description="Acidic residues" evidence="3">
    <location>
        <begin position="639"/>
        <end position="651"/>
    </location>
</feature>
<feature type="compositionally biased region" description="Polar residues" evidence="3">
    <location>
        <begin position="37"/>
        <end position="48"/>
    </location>
</feature>
<feature type="region of interest" description="Disordered" evidence="3">
    <location>
        <begin position="368"/>
        <end position="407"/>
    </location>
</feature>
<gene>
    <name evidence="5" type="ORF">TWF970_010916</name>
</gene>
<accession>A0A7C8RII0</accession>
<evidence type="ECO:0000256" key="2">
    <source>
        <dbReference type="ARBA" id="ARBA00023242"/>
    </source>
</evidence>
<feature type="compositionally biased region" description="Basic and acidic residues" evidence="3">
    <location>
        <begin position="625"/>
        <end position="638"/>
    </location>
</feature>
<evidence type="ECO:0000256" key="3">
    <source>
        <dbReference type="SAM" id="MobiDB-lite"/>
    </source>
</evidence>
<feature type="compositionally biased region" description="Basic and acidic residues" evidence="3">
    <location>
        <begin position="239"/>
        <end position="254"/>
    </location>
</feature>
<organism evidence="5 6">
    <name type="scientific">Orbilia oligospora</name>
    <name type="common">Nematode-trapping fungus</name>
    <name type="synonym">Arthrobotrys oligospora</name>
    <dbReference type="NCBI Taxonomy" id="2813651"/>
    <lineage>
        <taxon>Eukaryota</taxon>
        <taxon>Fungi</taxon>
        <taxon>Dikarya</taxon>
        <taxon>Ascomycota</taxon>
        <taxon>Pezizomycotina</taxon>
        <taxon>Orbiliomycetes</taxon>
        <taxon>Orbiliales</taxon>
        <taxon>Orbiliaceae</taxon>
        <taxon>Orbilia</taxon>
    </lineage>
</organism>
<name>A0A7C8RII0_ORBOL</name>
<dbReference type="PANTHER" id="PTHR23138">
    <property type="entry name" value="RAN BINDING PROTEIN"/>
    <property type="match status" value="1"/>
</dbReference>
<dbReference type="Pfam" id="PF00638">
    <property type="entry name" value="Ran_BP1"/>
    <property type="match status" value="1"/>
</dbReference>
<dbReference type="InterPro" id="IPR000156">
    <property type="entry name" value="Ran_bind_dom"/>
</dbReference>
<proteinExistence type="predicted"/>
<dbReference type="SMART" id="SM00160">
    <property type="entry name" value="RanBD"/>
    <property type="match status" value="1"/>
</dbReference>
<sequence>MVSTRRSKGSPPALLAQDSDLYGGVLSQQSDIFPSALSQSYADSQPLFQSQSSPRNRKRRRSPRQNGSQSPTSGADSPKSDSSAREKMRKTRIEESEHIPKSSQENTDEMVDVQAGEVSPGGNRRKRPHDEIASTVKDAKTPASEAENRSPSRAANGEPLGKKLRETPSPPRDVDNTCMFAPIPEDAQAAATSKCSASLPEEPKNVFLLSITPEETNKESSSDAPTHPLTPDSGSHSNNDCRDGPLFLKPRDPKTSMANHHVANHHVEALQDPNSKFHDGSKLTKEHIAAENDVAKNGDLKPAAQKEELKIQPGSGFSNTSAVSPFGSLGTKAPENSSTDAHSGPQSGFATSKFSAFASSTSAFGVNPSPLAGSSPFAGPPTGPDNVFSKMSSASTQSAFPGPPPSGANVFAKMSGNIGGSGFGSSGFGSSGFGAAMSPFSSSGSIFGNPLSAKPLPKAQPLEGIKGLDKPEVEDQDSENEDTDGEDTTELAASGEGESSKNPQFTSKVAIKSGEEDYDMVFQARAKLFELGGGAWKERGIGNIRVLVPKPEEEFEEPEASYKNFGASKRPTVGRIVMRQEGVGRLILNTSMFRNMLPDGRTPAENTIRLLAVNTVPLVEAQDEPENKKDPDDTQPRDTEEEGEEEEEENGIADKKDEPQHSPDAKPVLKTYLLRFKGGDLAKTFKEHVSENLPE</sequence>
<dbReference type="PANTHER" id="PTHR23138:SF142">
    <property type="entry name" value="RAN-BINDING PROTEIN 3B-RELATED"/>
    <property type="match status" value="1"/>
</dbReference>